<comment type="caution">
    <text evidence="2">The sequence shown here is derived from an EMBL/GenBank/DDBJ whole genome shotgun (WGS) entry which is preliminary data.</text>
</comment>
<dbReference type="OrthoDB" id="690158at2759"/>
<organism evidence="2 3">
    <name type="scientific">Miscanthus lutarioriparius</name>
    <dbReference type="NCBI Taxonomy" id="422564"/>
    <lineage>
        <taxon>Eukaryota</taxon>
        <taxon>Viridiplantae</taxon>
        <taxon>Streptophyta</taxon>
        <taxon>Embryophyta</taxon>
        <taxon>Tracheophyta</taxon>
        <taxon>Spermatophyta</taxon>
        <taxon>Magnoliopsida</taxon>
        <taxon>Liliopsida</taxon>
        <taxon>Poales</taxon>
        <taxon>Poaceae</taxon>
        <taxon>PACMAD clade</taxon>
        <taxon>Panicoideae</taxon>
        <taxon>Andropogonodae</taxon>
        <taxon>Andropogoneae</taxon>
        <taxon>Saccharinae</taxon>
        <taxon>Miscanthus</taxon>
    </lineage>
</organism>
<dbReference type="PANTHER" id="PTHR33157:SF14">
    <property type="entry name" value="AUTONOMOUS TRANSPOSABLE ELEMENT EN-1 MOSAIC PROTEIN"/>
    <property type="match status" value="1"/>
</dbReference>
<accession>A0A811N1A0</accession>
<protein>
    <submittedName>
        <fullName evidence="2">Uncharacterized protein</fullName>
    </submittedName>
</protein>
<reference evidence="2" key="1">
    <citation type="submission" date="2020-10" db="EMBL/GenBank/DDBJ databases">
        <authorList>
            <person name="Han B."/>
            <person name="Lu T."/>
            <person name="Zhao Q."/>
            <person name="Huang X."/>
            <person name="Zhao Y."/>
        </authorList>
    </citation>
    <scope>NUCLEOTIDE SEQUENCE</scope>
</reference>
<proteinExistence type="predicted"/>
<feature type="region of interest" description="Disordered" evidence="1">
    <location>
        <begin position="268"/>
        <end position="295"/>
    </location>
</feature>
<dbReference type="PANTHER" id="PTHR33157">
    <property type="entry name" value="AUTONOMOUS TRANSPOSABLE ELEMENT EN-1 MOSAIC PROTEIN-RELATED"/>
    <property type="match status" value="1"/>
</dbReference>
<dbReference type="InterPro" id="IPR039266">
    <property type="entry name" value="EN-1/SPM"/>
</dbReference>
<dbReference type="GO" id="GO:0032196">
    <property type="term" value="P:transposition"/>
    <property type="evidence" value="ECO:0007669"/>
    <property type="project" value="InterPro"/>
</dbReference>
<gene>
    <name evidence="2" type="ORF">NCGR_LOCUS8903</name>
</gene>
<evidence type="ECO:0000313" key="2">
    <source>
        <dbReference type="EMBL" id="CAD6213243.1"/>
    </source>
</evidence>
<keyword evidence="3" id="KW-1185">Reference proteome</keyword>
<name>A0A811N1A0_9POAL</name>
<sequence length="295" mass="33304">MGIASQVIALLKHEYPSMIEESRSNKYFAKKWAHHDIVEDGEGMTAADRFKEEFSSIYSMEDGLRPHAEYVLDRLEAKQCNNMMYELCVDAVKAYYDTILKQRIKDKEACKKLLRQAQYTRAKTYGPEAGIAMNTFCSMKWGVKNCDRNGKSCPISSQKAQQCVDDYLVTLEAEHPDDFEQRKSEAQLDPIVLYKSSGRGLADGRVPIANGAIRKSHMKGIARRADTTSQANSRSYQYLVRRNAQLEQNSKRDSHIGLILSKHMKGTESSHAGNVMSGCHETNGIEDNEGNTNME</sequence>
<dbReference type="Proteomes" id="UP000604825">
    <property type="component" value="Unassembled WGS sequence"/>
</dbReference>
<dbReference type="AlphaFoldDB" id="A0A811N1A0"/>
<evidence type="ECO:0000256" key="1">
    <source>
        <dbReference type="SAM" id="MobiDB-lite"/>
    </source>
</evidence>
<evidence type="ECO:0000313" key="3">
    <source>
        <dbReference type="Proteomes" id="UP000604825"/>
    </source>
</evidence>
<dbReference type="EMBL" id="CAJGYO010000002">
    <property type="protein sequence ID" value="CAD6213243.1"/>
    <property type="molecule type" value="Genomic_DNA"/>
</dbReference>